<dbReference type="InterPro" id="IPR007838">
    <property type="entry name" value="Cell_div_ZapA-like"/>
</dbReference>
<feature type="region of interest" description="Disordered" evidence="1">
    <location>
        <begin position="87"/>
        <end position="120"/>
    </location>
</feature>
<gene>
    <name evidence="2" type="ORF">HZY91_03580</name>
</gene>
<keyword evidence="2" id="KW-0131">Cell cycle</keyword>
<dbReference type="Pfam" id="PF05164">
    <property type="entry name" value="ZapA"/>
    <property type="match status" value="1"/>
</dbReference>
<dbReference type="GO" id="GO:0051301">
    <property type="term" value="P:cell division"/>
    <property type="evidence" value="ECO:0007669"/>
    <property type="project" value="UniProtKB-KW"/>
</dbReference>
<feature type="compositionally biased region" description="Basic and acidic residues" evidence="1">
    <location>
        <begin position="87"/>
        <end position="105"/>
    </location>
</feature>
<dbReference type="InterPro" id="IPR053712">
    <property type="entry name" value="Bac_CellDiv_Activator"/>
</dbReference>
<evidence type="ECO:0000256" key="1">
    <source>
        <dbReference type="SAM" id="MobiDB-lite"/>
    </source>
</evidence>
<accession>A0ABS0LPE6</accession>
<evidence type="ECO:0000313" key="3">
    <source>
        <dbReference type="Proteomes" id="UP000721415"/>
    </source>
</evidence>
<sequence length="120" mass="13700">MKDKYRYKAEIAGKIYTIVGDRPSQHLDAVVDLLNQQLEQLGQLDPNLSREDRSILMAINAISDQISKENRIVELEAELAVLKSDRDYHQSADKTHDPSNLEHSKNTVRVRAKSSQDQDK</sequence>
<dbReference type="RefSeq" id="WP_197114886.1">
    <property type="nucleotide sequence ID" value="NZ_JACBXQ010000002.1"/>
</dbReference>
<dbReference type="EMBL" id="JACBXQ010000002">
    <property type="protein sequence ID" value="MBG9985973.1"/>
    <property type="molecule type" value="Genomic_DNA"/>
</dbReference>
<keyword evidence="3" id="KW-1185">Reference proteome</keyword>
<protein>
    <submittedName>
        <fullName evidence="2">Cell division protein ZapA</fullName>
    </submittedName>
</protein>
<evidence type="ECO:0000313" key="2">
    <source>
        <dbReference type="EMBL" id="MBG9985973.1"/>
    </source>
</evidence>
<dbReference type="InterPro" id="IPR036192">
    <property type="entry name" value="Cell_div_ZapA-like_sf"/>
</dbReference>
<dbReference type="SUPFAM" id="SSF102829">
    <property type="entry name" value="Cell division protein ZapA-like"/>
    <property type="match status" value="1"/>
</dbReference>
<reference evidence="2 3" key="1">
    <citation type="submission" date="2020-07" db="EMBL/GenBank/DDBJ databases">
        <title>Facklamia lactis sp. nov., isolated from raw milk.</title>
        <authorList>
            <person name="Doll E.V."/>
            <person name="Huptas C."/>
            <person name="Staib L."/>
            <person name="Wenning M."/>
            <person name="Scherer S."/>
        </authorList>
    </citation>
    <scope>NUCLEOTIDE SEQUENCE [LARGE SCALE GENOMIC DNA]</scope>
    <source>
        <strain evidence="2 3">DSM 111018</strain>
    </source>
</reference>
<comment type="caution">
    <text evidence="2">The sequence shown here is derived from an EMBL/GenBank/DDBJ whole genome shotgun (WGS) entry which is preliminary data.</text>
</comment>
<dbReference type="Gene3D" id="6.10.250.790">
    <property type="match status" value="1"/>
</dbReference>
<dbReference type="Proteomes" id="UP000721415">
    <property type="component" value="Unassembled WGS sequence"/>
</dbReference>
<keyword evidence="2" id="KW-0132">Cell division</keyword>
<organism evidence="2 3">
    <name type="scientific">Facklamia lactis</name>
    <dbReference type="NCBI Taxonomy" id="2749967"/>
    <lineage>
        <taxon>Bacteria</taxon>
        <taxon>Bacillati</taxon>
        <taxon>Bacillota</taxon>
        <taxon>Bacilli</taxon>
        <taxon>Lactobacillales</taxon>
        <taxon>Aerococcaceae</taxon>
        <taxon>Facklamia</taxon>
    </lineage>
</organism>
<name>A0ABS0LPE6_9LACT</name>
<proteinExistence type="predicted"/>